<evidence type="ECO:0000313" key="1">
    <source>
        <dbReference type="EMBL" id="KAI4303141.1"/>
    </source>
</evidence>
<organism evidence="1 2">
    <name type="scientific">Melastoma candidum</name>
    <dbReference type="NCBI Taxonomy" id="119954"/>
    <lineage>
        <taxon>Eukaryota</taxon>
        <taxon>Viridiplantae</taxon>
        <taxon>Streptophyta</taxon>
        <taxon>Embryophyta</taxon>
        <taxon>Tracheophyta</taxon>
        <taxon>Spermatophyta</taxon>
        <taxon>Magnoliopsida</taxon>
        <taxon>eudicotyledons</taxon>
        <taxon>Gunneridae</taxon>
        <taxon>Pentapetalae</taxon>
        <taxon>rosids</taxon>
        <taxon>malvids</taxon>
        <taxon>Myrtales</taxon>
        <taxon>Melastomataceae</taxon>
        <taxon>Melastomatoideae</taxon>
        <taxon>Melastomateae</taxon>
        <taxon>Melastoma</taxon>
    </lineage>
</organism>
<name>A0ACB9L1J3_9MYRT</name>
<dbReference type="Proteomes" id="UP001057402">
    <property type="component" value="Chromosome 12"/>
</dbReference>
<sequence length="211" mass="24527">MHEAHGDWYWGIMPDMFASESLRLAGLPLLSPSYTSYFPHRDNMISRSYYTAVFSLPIHIRGTGFPVKVEKLHNDDAISFYNDKLPKKHLYPMDVDIVLGKAEPKDMDLLFLGRRMRLQGLFLPTEDKIYGEYCLKLQTTEPVEETFGFLLLYSLHGEGPRLVELMRSVVCKSAEKVARTIKHCKTIPTEVSWHRSTLRTHPARFLYNLYR</sequence>
<reference evidence="2" key="1">
    <citation type="journal article" date="2023" name="Front. Plant Sci.">
        <title>Chromosomal-level genome assembly of Melastoma candidum provides insights into trichome evolution.</title>
        <authorList>
            <person name="Zhong Y."/>
            <person name="Wu W."/>
            <person name="Sun C."/>
            <person name="Zou P."/>
            <person name="Liu Y."/>
            <person name="Dai S."/>
            <person name="Zhou R."/>
        </authorList>
    </citation>
    <scope>NUCLEOTIDE SEQUENCE [LARGE SCALE GENOMIC DNA]</scope>
</reference>
<comment type="caution">
    <text evidence="1">The sequence shown here is derived from an EMBL/GenBank/DDBJ whole genome shotgun (WGS) entry which is preliminary data.</text>
</comment>
<proteinExistence type="predicted"/>
<protein>
    <submittedName>
        <fullName evidence="1">Uncharacterized protein</fullName>
    </submittedName>
</protein>
<accession>A0ACB9L1J3</accession>
<gene>
    <name evidence="1" type="ORF">MLD38_038810</name>
</gene>
<keyword evidence="2" id="KW-1185">Reference proteome</keyword>
<evidence type="ECO:0000313" key="2">
    <source>
        <dbReference type="Proteomes" id="UP001057402"/>
    </source>
</evidence>
<dbReference type="EMBL" id="CM042891">
    <property type="protein sequence ID" value="KAI4303141.1"/>
    <property type="molecule type" value="Genomic_DNA"/>
</dbReference>